<dbReference type="AlphaFoldDB" id="A0A4U5MDE0"/>
<organism evidence="2 3">
    <name type="scientific">Steinernema carpocapsae</name>
    <name type="common">Entomopathogenic nematode</name>
    <dbReference type="NCBI Taxonomy" id="34508"/>
    <lineage>
        <taxon>Eukaryota</taxon>
        <taxon>Metazoa</taxon>
        <taxon>Ecdysozoa</taxon>
        <taxon>Nematoda</taxon>
        <taxon>Chromadorea</taxon>
        <taxon>Rhabditida</taxon>
        <taxon>Tylenchina</taxon>
        <taxon>Panagrolaimomorpha</taxon>
        <taxon>Strongyloidoidea</taxon>
        <taxon>Steinernematidae</taxon>
        <taxon>Steinernema</taxon>
    </lineage>
</organism>
<feature type="signal peptide" evidence="1">
    <location>
        <begin position="1"/>
        <end position="18"/>
    </location>
</feature>
<dbReference type="Proteomes" id="UP000298663">
    <property type="component" value="Unassembled WGS sequence"/>
</dbReference>
<keyword evidence="3" id="KW-1185">Reference proteome</keyword>
<evidence type="ECO:0000313" key="2">
    <source>
        <dbReference type="EMBL" id="TKR67072.1"/>
    </source>
</evidence>
<evidence type="ECO:0000313" key="3">
    <source>
        <dbReference type="Proteomes" id="UP000298663"/>
    </source>
</evidence>
<name>A0A4U5MDE0_STECR</name>
<comment type="caution">
    <text evidence="2">The sequence shown here is derived from an EMBL/GenBank/DDBJ whole genome shotgun (WGS) entry which is preliminary data.</text>
</comment>
<proteinExistence type="predicted"/>
<sequence>MGNPSIFLLFALRGLLEAFEAGKSGYIEYNEIDWKTPNLVKFSVVPEHEYSLIQFLLENRKNYSNKLSPSHPASQEPYFQLYLTAEKAWKEVEANIWRLSYENQIKFKALVVIARFFHYENDHELFFVYLFNEYVESTDLHLELQFLREPEIKSIMYLAVTFFKIDQKDSVAINEEVLNLWDAVEAKTPQYE</sequence>
<dbReference type="EMBL" id="AZBU02000008">
    <property type="protein sequence ID" value="TKR67072.1"/>
    <property type="molecule type" value="Genomic_DNA"/>
</dbReference>
<protein>
    <submittedName>
        <fullName evidence="2">Uncharacterized protein</fullName>
    </submittedName>
</protein>
<feature type="chain" id="PRO_5020580908" evidence="1">
    <location>
        <begin position="19"/>
        <end position="192"/>
    </location>
</feature>
<accession>A0A4U5MDE0</accession>
<keyword evidence="1" id="KW-0732">Signal</keyword>
<gene>
    <name evidence="2" type="ORF">L596_023279</name>
</gene>
<evidence type="ECO:0000256" key="1">
    <source>
        <dbReference type="SAM" id="SignalP"/>
    </source>
</evidence>
<reference evidence="2 3" key="2">
    <citation type="journal article" date="2019" name="G3 (Bethesda)">
        <title>Hybrid Assembly of the Genome of the Entomopathogenic Nematode Steinernema carpocapsae Identifies the X-Chromosome.</title>
        <authorList>
            <person name="Serra L."/>
            <person name="Macchietto M."/>
            <person name="Macias-Munoz A."/>
            <person name="McGill C.J."/>
            <person name="Rodriguez I.M."/>
            <person name="Rodriguez B."/>
            <person name="Murad R."/>
            <person name="Mortazavi A."/>
        </authorList>
    </citation>
    <scope>NUCLEOTIDE SEQUENCE [LARGE SCALE GENOMIC DNA]</scope>
    <source>
        <strain evidence="2 3">ALL</strain>
    </source>
</reference>
<reference evidence="2 3" key="1">
    <citation type="journal article" date="2015" name="Genome Biol.">
        <title>Comparative genomics of Steinernema reveals deeply conserved gene regulatory networks.</title>
        <authorList>
            <person name="Dillman A.R."/>
            <person name="Macchietto M."/>
            <person name="Porter C.F."/>
            <person name="Rogers A."/>
            <person name="Williams B."/>
            <person name="Antoshechkin I."/>
            <person name="Lee M.M."/>
            <person name="Goodwin Z."/>
            <person name="Lu X."/>
            <person name="Lewis E.E."/>
            <person name="Goodrich-Blair H."/>
            <person name="Stock S.P."/>
            <person name="Adams B.J."/>
            <person name="Sternberg P.W."/>
            <person name="Mortazavi A."/>
        </authorList>
    </citation>
    <scope>NUCLEOTIDE SEQUENCE [LARGE SCALE GENOMIC DNA]</scope>
    <source>
        <strain evidence="2 3">ALL</strain>
    </source>
</reference>